<evidence type="ECO:0000313" key="3">
    <source>
        <dbReference type="WBParaSite" id="HCON_00046030-00001"/>
    </source>
</evidence>
<evidence type="ECO:0000256" key="1">
    <source>
        <dbReference type="SAM" id="SignalP"/>
    </source>
</evidence>
<dbReference type="OrthoDB" id="5781618at2759"/>
<feature type="chain" id="PRO_5029843426" evidence="1">
    <location>
        <begin position="18"/>
        <end position="139"/>
    </location>
</feature>
<dbReference type="OMA" id="HEQFESK"/>
<name>A0A7I4Y2F4_HAECO</name>
<evidence type="ECO:0000313" key="2">
    <source>
        <dbReference type="Proteomes" id="UP000025227"/>
    </source>
</evidence>
<reference evidence="3" key="1">
    <citation type="submission" date="2020-12" db="UniProtKB">
        <authorList>
            <consortium name="WormBaseParasite"/>
        </authorList>
    </citation>
    <scope>IDENTIFICATION</scope>
    <source>
        <strain evidence="3">MHco3</strain>
    </source>
</reference>
<protein>
    <submittedName>
        <fullName evidence="3">Nuclear transport factor 2 family protein</fullName>
    </submittedName>
</protein>
<organism evidence="2 3">
    <name type="scientific">Haemonchus contortus</name>
    <name type="common">Barber pole worm</name>
    <dbReference type="NCBI Taxonomy" id="6289"/>
    <lineage>
        <taxon>Eukaryota</taxon>
        <taxon>Metazoa</taxon>
        <taxon>Ecdysozoa</taxon>
        <taxon>Nematoda</taxon>
        <taxon>Chromadorea</taxon>
        <taxon>Rhabditida</taxon>
        <taxon>Rhabditina</taxon>
        <taxon>Rhabditomorpha</taxon>
        <taxon>Strongyloidea</taxon>
        <taxon>Trichostrongylidae</taxon>
        <taxon>Haemonchus</taxon>
    </lineage>
</organism>
<proteinExistence type="predicted"/>
<sequence>MLLILTFLACITVSVAAEDIGATLKPYYEKLEKAVEKQSINDAVELYHSQGVIVKKGKYAVYGKEGITNDYEVVWKFLGRHNFTLSNQAYEGTDNYKIAEFDFEILSERVPYIKGRMLHIWKKEGETLRIYHEQFESKL</sequence>
<dbReference type="SUPFAM" id="SSF54427">
    <property type="entry name" value="NTF2-like"/>
    <property type="match status" value="1"/>
</dbReference>
<dbReference type="Gene3D" id="3.10.450.50">
    <property type="match status" value="1"/>
</dbReference>
<accession>A0A7I4Y2F4</accession>
<keyword evidence="2" id="KW-1185">Reference proteome</keyword>
<dbReference type="WBParaSite" id="HCON_00046030-00001">
    <property type="protein sequence ID" value="HCON_00046030-00001"/>
    <property type="gene ID" value="HCON_00046030"/>
</dbReference>
<feature type="signal peptide" evidence="1">
    <location>
        <begin position="1"/>
        <end position="17"/>
    </location>
</feature>
<dbReference type="Proteomes" id="UP000025227">
    <property type="component" value="Unplaced"/>
</dbReference>
<dbReference type="InterPro" id="IPR032710">
    <property type="entry name" value="NTF2-like_dom_sf"/>
</dbReference>
<dbReference type="AlphaFoldDB" id="A0A7I4Y2F4"/>
<keyword evidence="1" id="KW-0732">Signal</keyword>